<dbReference type="InterPro" id="IPR050660">
    <property type="entry name" value="NEK_Ser/Thr_kinase"/>
</dbReference>
<dbReference type="InterPro" id="IPR000719">
    <property type="entry name" value="Prot_kinase_dom"/>
</dbReference>
<dbReference type="PROSITE" id="PS50011">
    <property type="entry name" value="PROTEIN_KINASE_DOM"/>
    <property type="match status" value="1"/>
</dbReference>
<keyword evidence="5" id="KW-0067">ATP-binding</keyword>
<dbReference type="PANTHER" id="PTHR43671">
    <property type="entry name" value="SERINE/THREONINE-PROTEIN KINASE NEK"/>
    <property type="match status" value="1"/>
</dbReference>
<evidence type="ECO:0000313" key="8">
    <source>
        <dbReference type="EMBL" id="KUR73778.1"/>
    </source>
</evidence>
<keyword evidence="9" id="KW-1185">Reference proteome</keyword>
<dbReference type="InterPro" id="IPR011528">
    <property type="entry name" value="NERD"/>
</dbReference>
<dbReference type="Gene3D" id="1.10.510.10">
    <property type="entry name" value="Transferase(Phosphotransferase) domain 1"/>
    <property type="match status" value="2"/>
</dbReference>
<keyword evidence="3" id="KW-0547">Nucleotide-binding</keyword>
<dbReference type="EC" id="2.7.11.1" evidence="1"/>
<dbReference type="SMART" id="SM00220">
    <property type="entry name" value="S_TKc"/>
    <property type="match status" value="1"/>
</dbReference>
<sequence length="1323" mass="144999">MRVIHVPCGPFANTSELKAFNAVDQEIRKRSGDGTAYVLTNLTHPNLRGQADEIDIVVIGPGGAVVVEVKHWDASALRRSDLSDPAAELIIAKSKRIAGSLRSADSRIGFVAPAFLLTRETGSIKKNGHLPRHSMGVVAYGLKDVVDLVVAAASPGTIDAMRLANALAGRYNLADAGRLKRLARFDELRLLTDDQDRFQRIFAARDPRTGDRVLLHTYDLSAAPPGEAATLTDRRARREFDVIQRFQKSPHLPSIVDTWQAVPNYAGEMYFFSVGDSSATPVSVLRDDKEWTSAQRRDFANRTLAALEDFLEAEGGPLLHRALDGDSLRVRADNTPLFAGWRWARLTPAQTLSADQIGTQAGDYAAPEVVSGGLAAATPRSDIYSLCAVLAELFNDAEDEDVRTILKLGCDPDPARRASIAELRALLDDRVEAPLSDANTPEPVTAVSPSRWDEGHLFQWKESSYRVVSVLGQGAVARTFKLEQVDATGEPIGTFVGKAVLNPEFGPTSLAAYQRMRTFSLHPGLSNILECSSEWNAGELMALLRWSQGSPLDAWRGDLDFIAQETGRESTEQLLLEWFEKLCEALVELHGQGWVHGDVSLSNILVDESHVMLIDYDLSGQIGHTPLSSGTLIYASPERRNGAPVQARDDIYSLAASLFHAVTDRPPAFAENRSGLAWTDEEKLAFPILTSILDRATGPIDMRFADAGMALAALRTALVSPNKLAGALPSAPVVQPALRPNVVPRVKDILSSYPGSRFGNAETRGLDTEFAFDTYVPTELDAILPAEIKGGHASLVILCGNAGDGKTAFLQRLVQTLGGEPPQSSERVWRGRLADRKAMINLDGAASWKGRSADDLLDELFGPFLDNPPHDGSIHLVAVNDGRLMEWIEHAEMLHGERPLTSALTAALSQQADDVPSHIRLVELNNRSLVGGLNLERRSISTHFVDELIRLLVGGEQAAQIWAPCQTCSAQARCSMKRSADMMGASSDPAVLAEGARLRERLTEALQTVHQRNEIHITARELKAAISYILFGLDDCEDIHRNPDLDPHDPADHAFNPESRGRQGELLRELARLDPALEGHARIDRYLVGKGAPDPAHGARRFRDAVGRPLPLRDARRRAFLTWSRDQVAAVGGDDHALSLRDGRRAHEFRAFPLFSEDEQLLIKQRLCRGLSRLEALPDLAYHDPASVPIRLQPRTPTETAFWIKKLASRFSLSAERFQAISGLETLHRFLVLRYDHNHGGSEELLVPLELYSLLMDLADGVQILDAFSDDVFANLGVFTSRLAQEDERSLNAWNPIESDVVRQIGVVNVQGRQTITLSSGAA</sequence>
<dbReference type="Proteomes" id="UP000058012">
    <property type="component" value="Unassembled WGS sequence"/>
</dbReference>
<dbReference type="Pfam" id="PF08378">
    <property type="entry name" value="NERD"/>
    <property type="match status" value="1"/>
</dbReference>
<keyword evidence="2" id="KW-0808">Transferase</keyword>
<dbReference type="SUPFAM" id="SSF56112">
    <property type="entry name" value="Protein kinase-like (PK-like)"/>
    <property type="match status" value="2"/>
</dbReference>
<name>A0A117UZL7_9SPHN</name>
<accession>A0A117UZL7</accession>
<dbReference type="GO" id="GO:0005524">
    <property type="term" value="F:ATP binding"/>
    <property type="evidence" value="ECO:0007669"/>
    <property type="project" value="UniProtKB-KW"/>
</dbReference>
<feature type="region of interest" description="Disordered" evidence="6">
    <location>
        <begin position="1043"/>
        <end position="1062"/>
    </location>
</feature>
<evidence type="ECO:0000256" key="3">
    <source>
        <dbReference type="ARBA" id="ARBA00022741"/>
    </source>
</evidence>
<evidence type="ECO:0000256" key="5">
    <source>
        <dbReference type="ARBA" id="ARBA00022840"/>
    </source>
</evidence>
<evidence type="ECO:0000256" key="6">
    <source>
        <dbReference type="SAM" id="MobiDB-lite"/>
    </source>
</evidence>
<dbReference type="OrthoDB" id="9801841at2"/>
<dbReference type="GO" id="GO:0004674">
    <property type="term" value="F:protein serine/threonine kinase activity"/>
    <property type="evidence" value="ECO:0007669"/>
    <property type="project" value="UniProtKB-EC"/>
</dbReference>
<evidence type="ECO:0000256" key="2">
    <source>
        <dbReference type="ARBA" id="ARBA00022679"/>
    </source>
</evidence>
<feature type="compositionally biased region" description="Basic and acidic residues" evidence="6">
    <location>
        <begin position="1043"/>
        <end position="1052"/>
    </location>
</feature>
<evidence type="ECO:0000256" key="4">
    <source>
        <dbReference type="ARBA" id="ARBA00022777"/>
    </source>
</evidence>
<dbReference type="Pfam" id="PF00069">
    <property type="entry name" value="Pkinase"/>
    <property type="match status" value="1"/>
</dbReference>
<feature type="domain" description="Protein kinase" evidence="7">
    <location>
        <begin position="465"/>
        <end position="771"/>
    </location>
</feature>
<dbReference type="InterPro" id="IPR011009">
    <property type="entry name" value="Kinase-like_dom_sf"/>
</dbReference>
<keyword evidence="4" id="KW-0418">Kinase</keyword>
<protein>
    <recommendedName>
        <fullName evidence="1">non-specific serine/threonine protein kinase</fullName>
        <ecNumber evidence="1">2.7.11.1</ecNumber>
    </recommendedName>
</protein>
<dbReference type="EMBL" id="LLZS01000001">
    <property type="protein sequence ID" value="KUR73778.1"/>
    <property type="molecule type" value="Genomic_DNA"/>
</dbReference>
<comment type="caution">
    <text evidence="8">The sequence shown here is derived from an EMBL/GenBank/DDBJ whole genome shotgun (WGS) entry which is preliminary data.</text>
</comment>
<dbReference type="RefSeq" id="WP_067909129.1">
    <property type="nucleotide sequence ID" value="NZ_KQ954244.1"/>
</dbReference>
<evidence type="ECO:0000259" key="7">
    <source>
        <dbReference type="PROSITE" id="PS50011"/>
    </source>
</evidence>
<evidence type="ECO:0000313" key="9">
    <source>
        <dbReference type="Proteomes" id="UP000058012"/>
    </source>
</evidence>
<organism evidence="8 9">
    <name type="scientific">Novosphingobium fuchskuhlense</name>
    <dbReference type="NCBI Taxonomy" id="1117702"/>
    <lineage>
        <taxon>Bacteria</taxon>
        <taxon>Pseudomonadati</taxon>
        <taxon>Pseudomonadota</taxon>
        <taxon>Alphaproteobacteria</taxon>
        <taxon>Sphingomonadales</taxon>
        <taxon>Sphingomonadaceae</taxon>
        <taxon>Novosphingobium</taxon>
    </lineage>
</organism>
<proteinExistence type="predicted"/>
<dbReference type="STRING" id="1117702.AQZ52_00640"/>
<evidence type="ECO:0000256" key="1">
    <source>
        <dbReference type="ARBA" id="ARBA00012513"/>
    </source>
</evidence>
<reference evidence="8 9" key="1">
    <citation type="submission" date="2015-10" db="EMBL/GenBank/DDBJ databases">
        <title>Draft genome sequence of Novosphingobium fuchskuhlense DSM 25065 isolated from a surface water sample of the southwest basin of Lake Grosse Fuchskuhle.</title>
        <authorList>
            <person name="Ruckert C."/>
            <person name="Winkler A."/>
            <person name="Glaeser J."/>
            <person name="Grossart H.-P."/>
            <person name="Kalinowski J."/>
            <person name="Glaeser S."/>
        </authorList>
    </citation>
    <scope>NUCLEOTIDE SEQUENCE [LARGE SCALE GENOMIC DNA]</scope>
    <source>
        <strain evidence="8 9">FNE08-7</strain>
    </source>
</reference>
<dbReference type="PANTHER" id="PTHR43671:SF13">
    <property type="entry name" value="SERINE_THREONINE-PROTEIN KINASE NEK2"/>
    <property type="match status" value="1"/>
</dbReference>
<gene>
    <name evidence="8" type="ORF">AQZ52_00640</name>
</gene>